<dbReference type="GO" id="GO:0005737">
    <property type="term" value="C:cytoplasm"/>
    <property type="evidence" value="ECO:0007669"/>
    <property type="project" value="UniProtKB-SubCell"/>
</dbReference>
<dbReference type="Gene3D" id="3.40.50.2300">
    <property type="match status" value="1"/>
</dbReference>
<dbReference type="KEGG" id="palb:EJC50_07240"/>
<dbReference type="InterPro" id="IPR011006">
    <property type="entry name" value="CheY-like_superfamily"/>
</dbReference>
<dbReference type="SUPFAM" id="SSF52738">
    <property type="entry name" value="Methylesterase CheB, C-terminal domain"/>
    <property type="match status" value="1"/>
</dbReference>
<protein>
    <recommendedName>
        <fullName evidence="5">Protein-glutamate methylesterase/protein-glutamine glutaminase</fullName>
        <ecNumber evidence="5">3.1.1.61</ecNumber>
        <ecNumber evidence="5">3.5.1.44</ecNumber>
    </recommendedName>
</protein>
<dbReference type="GO" id="GO:0032259">
    <property type="term" value="P:methylation"/>
    <property type="evidence" value="ECO:0007669"/>
    <property type="project" value="UniProtKB-KW"/>
</dbReference>
<dbReference type="GO" id="GO:0008168">
    <property type="term" value="F:methyltransferase activity"/>
    <property type="evidence" value="ECO:0007669"/>
    <property type="project" value="UniProtKB-KW"/>
</dbReference>
<comment type="catalytic activity">
    <reaction evidence="5">
        <text>L-glutaminyl-[protein] + H2O = L-glutamyl-[protein] + NH4(+)</text>
        <dbReference type="Rhea" id="RHEA:16441"/>
        <dbReference type="Rhea" id="RHEA-COMP:10207"/>
        <dbReference type="Rhea" id="RHEA-COMP:10208"/>
        <dbReference type="ChEBI" id="CHEBI:15377"/>
        <dbReference type="ChEBI" id="CHEBI:28938"/>
        <dbReference type="ChEBI" id="CHEBI:29973"/>
        <dbReference type="ChEBI" id="CHEBI:30011"/>
        <dbReference type="EC" id="3.5.1.44"/>
    </reaction>
</comment>
<dbReference type="EC" id="3.1.1.61" evidence="5"/>
<evidence type="ECO:0000256" key="2">
    <source>
        <dbReference type="ARBA" id="ARBA00022500"/>
    </source>
</evidence>
<dbReference type="GO" id="GO:0006935">
    <property type="term" value="P:chemotaxis"/>
    <property type="evidence" value="ECO:0007669"/>
    <property type="project" value="UniProtKB-UniRule"/>
</dbReference>
<keyword evidence="11" id="KW-1185">Reference proteome</keyword>
<evidence type="ECO:0000256" key="5">
    <source>
        <dbReference type="HAMAP-Rule" id="MF_00099"/>
    </source>
</evidence>
<comment type="PTM">
    <text evidence="5">Phosphorylated by CheA. Phosphorylation of the N-terminal regulatory domain activates the methylesterase activity.</text>
</comment>
<keyword evidence="5 7" id="KW-0597">Phosphoprotein</keyword>
<dbReference type="SUPFAM" id="SSF52172">
    <property type="entry name" value="CheY-like"/>
    <property type="match status" value="1"/>
</dbReference>
<evidence type="ECO:0000313" key="11">
    <source>
        <dbReference type="Proteomes" id="UP000272528"/>
    </source>
</evidence>
<dbReference type="GO" id="GO:0008984">
    <property type="term" value="F:protein-glutamate methylesterase activity"/>
    <property type="evidence" value="ECO:0007669"/>
    <property type="project" value="UniProtKB-UniRule"/>
</dbReference>
<feature type="modified residue" description="4-aspartylphosphate" evidence="5 7">
    <location>
        <position position="60"/>
    </location>
</feature>
<sequence length="395" mass="41149">MRISGGKIRVLVVDDSYMVRRVLEQGLSMDPAIEVIGTAEDPFDARDKIAALRPDVMTCDIEMPRMNGIEFVHRLLPQYWLPVIMVSSVDEAVFDALQAGAVEFVAKPAGYGLNEIEPFIAEVAAKIKIAAHAANVSAASLGAARGKAQQPGGMGWPVGWEMQAKADFGGSAGKSLSASASASASASSRTSSSSNANANANASASAGGSCKLIAMGASTGGTEALTTVLRSLPVTTPGIVIVQHIPAVYSRIFAERLHESTQLQVREARSGDYVMPGTVLIAPGGSQMRVKKIGAYYRVDCSSGERVNGHCPSIDVLFESVAQAAGKDAIGILLTGMGTDGAKGLLAMRRKGSRTLGQDEITSVVYGMPKAAFEAGAVERQVHLAGMAEALLALL</sequence>
<feature type="active site" evidence="5 6">
    <location>
        <position position="244"/>
    </location>
</feature>
<dbReference type="CDD" id="cd16432">
    <property type="entry name" value="CheB_Rec"/>
    <property type="match status" value="1"/>
</dbReference>
<dbReference type="CDD" id="cd17541">
    <property type="entry name" value="REC_CheB-like"/>
    <property type="match status" value="1"/>
</dbReference>
<feature type="domain" description="CheB-type methylesterase" evidence="9">
    <location>
        <begin position="206"/>
        <end position="395"/>
    </location>
</feature>
<dbReference type="HAMAP" id="MF_00099">
    <property type="entry name" value="CheB_chemtxs"/>
    <property type="match status" value="1"/>
</dbReference>
<evidence type="ECO:0000256" key="3">
    <source>
        <dbReference type="ARBA" id="ARBA00022801"/>
    </source>
</evidence>
<dbReference type="GO" id="GO:0050568">
    <property type="term" value="F:protein-glutamine glutaminase activity"/>
    <property type="evidence" value="ECO:0007669"/>
    <property type="project" value="UniProtKB-UniRule"/>
</dbReference>
<dbReference type="InterPro" id="IPR035909">
    <property type="entry name" value="CheB_C"/>
</dbReference>
<comment type="subcellular location">
    <subcellularLocation>
        <location evidence="5">Cytoplasm</location>
    </subcellularLocation>
</comment>
<dbReference type="Proteomes" id="UP000272528">
    <property type="component" value="Chromosome"/>
</dbReference>
<feature type="domain" description="Response regulatory" evidence="8">
    <location>
        <begin position="9"/>
        <end position="122"/>
    </location>
</feature>
<comment type="domain">
    <text evidence="5">Contains a C-terminal catalytic domain, and an N-terminal region which modulates catalytic activity.</text>
</comment>
<dbReference type="InterPro" id="IPR000673">
    <property type="entry name" value="Sig_transdc_resp-reg_Me-estase"/>
</dbReference>
<organism evidence="10 11">
    <name type="scientific">Paenibacillus albus</name>
    <dbReference type="NCBI Taxonomy" id="2495582"/>
    <lineage>
        <taxon>Bacteria</taxon>
        <taxon>Bacillati</taxon>
        <taxon>Bacillota</taxon>
        <taxon>Bacilli</taxon>
        <taxon>Bacillales</taxon>
        <taxon>Paenibacillaceae</taxon>
        <taxon>Paenibacillus</taxon>
    </lineage>
</organism>
<evidence type="ECO:0000256" key="1">
    <source>
        <dbReference type="ARBA" id="ARBA00022490"/>
    </source>
</evidence>
<keyword evidence="10" id="KW-0489">Methyltransferase</keyword>
<dbReference type="Pfam" id="PF00072">
    <property type="entry name" value="Response_reg"/>
    <property type="match status" value="1"/>
</dbReference>
<dbReference type="Gene3D" id="3.40.50.180">
    <property type="entry name" value="Methylesterase CheB, C-terminal domain"/>
    <property type="match status" value="1"/>
</dbReference>
<keyword evidence="2 5" id="KW-0145">Chemotaxis</keyword>
<dbReference type="InterPro" id="IPR008248">
    <property type="entry name" value="CheB-like"/>
</dbReference>
<feature type="active site" evidence="5 6">
    <location>
        <position position="218"/>
    </location>
</feature>
<dbReference type="RefSeq" id="WP_126014089.1">
    <property type="nucleotide sequence ID" value="NZ_CP034437.1"/>
</dbReference>
<evidence type="ECO:0000256" key="4">
    <source>
        <dbReference type="ARBA" id="ARBA00048267"/>
    </source>
</evidence>
<dbReference type="InterPro" id="IPR001789">
    <property type="entry name" value="Sig_transdc_resp-reg_receiver"/>
</dbReference>
<comment type="similarity">
    <text evidence="5">Belongs to the CheB family.</text>
</comment>
<comment type="catalytic activity">
    <reaction evidence="4 5">
        <text>[protein]-L-glutamate 5-O-methyl ester + H2O = L-glutamyl-[protein] + methanol + H(+)</text>
        <dbReference type="Rhea" id="RHEA:23236"/>
        <dbReference type="Rhea" id="RHEA-COMP:10208"/>
        <dbReference type="Rhea" id="RHEA-COMP:10311"/>
        <dbReference type="ChEBI" id="CHEBI:15377"/>
        <dbReference type="ChEBI" id="CHEBI:15378"/>
        <dbReference type="ChEBI" id="CHEBI:17790"/>
        <dbReference type="ChEBI" id="CHEBI:29973"/>
        <dbReference type="ChEBI" id="CHEBI:82795"/>
        <dbReference type="EC" id="3.1.1.61"/>
    </reaction>
</comment>
<dbReference type="PANTHER" id="PTHR42872">
    <property type="entry name" value="PROTEIN-GLUTAMATE METHYLESTERASE/PROTEIN-GLUTAMINE GLUTAMINASE"/>
    <property type="match status" value="1"/>
</dbReference>
<dbReference type="Pfam" id="PF01339">
    <property type="entry name" value="CheB_methylest"/>
    <property type="match status" value="1"/>
</dbReference>
<evidence type="ECO:0000256" key="6">
    <source>
        <dbReference type="PROSITE-ProRule" id="PRU00050"/>
    </source>
</evidence>
<keyword evidence="1 5" id="KW-0963">Cytoplasm</keyword>
<dbReference type="OrthoDB" id="9793421at2"/>
<evidence type="ECO:0000256" key="7">
    <source>
        <dbReference type="PROSITE-ProRule" id="PRU00169"/>
    </source>
</evidence>
<dbReference type="EMBL" id="CP034437">
    <property type="protein sequence ID" value="AZN39478.1"/>
    <property type="molecule type" value="Genomic_DNA"/>
</dbReference>
<keyword evidence="3 5" id="KW-0378">Hydrolase</keyword>
<keyword evidence="10" id="KW-0808">Transferase</keyword>
<reference evidence="11" key="1">
    <citation type="submission" date="2018-12" db="EMBL/GenBank/DDBJ databases">
        <title>Genome sequence of Peanibacillus sp.</title>
        <authorList>
            <person name="Subramani G."/>
            <person name="Srinivasan S."/>
            <person name="Kim M.K."/>
        </authorList>
    </citation>
    <scope>NUCLEOTIDE SEQUENCE [LARGE SCALE GENOMIC DNA]</scope>
    <source>
        <strain evidence="11">18JY67-1</strain>
    </source>
</reference>
<name>A0A3S9A170_9BACL</name>
<dbReference type="PIRSF" id="PIRSF000876">
    <property type="entry name" value="RR_chemtxs_CheB"/>
    <property type="match status" value="1"/>
</dbReference>
<dbReference type="AlphaFoldDB" id="A0A3S9A170"/>
<comment type="function">
    <text evidence="5">Involved in chemotaxis. Part of a chemotaxis signal transduction system that modulates chemotaxis in response to various stimuli. Catalyzes the demethylation of specific methylglutamate residues introduced into the chemoreceptors (methyl-accepting chemotaxis proteins or MCP) by CheR. Also mediates the irreversible deamidation of specific glutamine residues to glutamic acid.</text>
</comment>
<evidence type="ECO:0000259" key="9">
    <source>
        <dbReference type="PROSITE" id="PS50122"/>
    </source>
</evidence>
<accession>A0A3S9A170</accession>
<dbReference type="PROSITE" id="PS50122">
    <property type="entry name" value="CHEB"/>
    <property type="match status" value="1"/>
</dbReference>
<dbReference type="PROSITE" id="PS50110">
    <property type="entry name" value="RESPONSE_REGULATORY"/>
    <property type="match status" value="1"/>
</dbReference>
<evidence type="ECO:0000259" key="8">
    <source>
        <dbReference type="PROSITE" id="PS50110"/>
    </source>
</evidence>
<dbReference type="PANTHER" id="PTHR42872:SF6">
    <property type="entry name" value="PROTEIN-GLUTAMATE METHYLESTERASE_PROTEIN-GLUTAMINE GLUTAMINASE"/>
    <property type="match status" value="1"/>
</dbReference>
<dbReference type="SMART" id="SM00448">
    <property type="entry name" value="REC"/>
    <property type="match status" value="1"/>
</dbReference>
<gene>
    <name evidence="5 10" type="primary">cheB</name>
    <name evidence="10" type="ORF">EJC50_07240</name>
</gene>
<dbReference type="GO" id="GO:0000156">
    <property type="term" value="F:phosphorelay response regulator activity"/>
    <property type="evidence" value="ECO:0007669"/>
    <property type="project" value="InterPro"/>
</dbReference>
<evidence type="ECO:0000313" key="10">
    <source>
        <dbReference type="EMBL" id="AZN39478.1"/>
    </source>
</evidence>
<dbReference type="NCBIfam" id="NF001965">
    <property type="entry name" value="PRK00742.1"/>
    <property type="match status" value="1"/>
</dbReference>
<proteinExistence type="inferred from homology"/>
<feature type="active site" evidence="5 6">
    <location>
        <position position="340"/>
    </location>
</feature>
<dbReference type="EC" id="3.5.1.44" evidence="5"/>